<feature type="transmembrane region" description="Helical" evidence="2">
    <location>
        <begin position="178"/>
        <end position="202"/>
    </location>
</feature>
<evidence type="ECO:0000313" key="4">
    <source>
        <dbReference type="Proteomes" id="UP000703315"/>
    </source>
</evidence>
<reference evidence="3" key="1">
    <citation type="journal article" date="2021" name="PeerJ">
        <title>Extensive microbial diversity within the chicken gut microbiome revealed by metagenomics and culture.</title>
        <authorList>
            <person name="Gilroy R."/>
            <person name="Ravi A."/>
            <person name="Getino M."/>
            <person name="Pursley I."/>
            <person name="Horton D.L."/>
            <person name="Alikhan N.F."/>
            <person name="Baker D."/>
            <person name="Gharbi K."/>
            <person name="Hall N."/>
            <person name="Watson M."/>
            <person name="Adriaenssens E.M."/>
            <person name="Foster-Nyarko E."/>
            <person name="Jarju S."/>
            <person name="Secka A."/>
            <person name="Antonio M."/>
            <person name="Oren A."/>
            <person name="Chaudhuri R.R."/>
            <person name="La Ragione R."/>
            <person name="Hildebrand F."/>
            <person name="Pallen M.J."/>
        </authorList>
    </citation>
    <scope>NUCLEOTIDE SEQUENCE</scope>
    <source>
        <strain evidence="3">ChiHjej13B12-14962</strain>
    </source>
</reference>
<organism evidence="3 4">
    <name type="scientific">Enteractinococcus helveticum</name>
    <dbReference type="NCBI Taxonomy" id="1837282"/>
    <lineage>
        <taxon>Bacteria</taxon>
        <taxon>Bacillati</taxon>
        <taxon>Actinomycetota</taxon>
        <taxon>Actinomycetes</taxon>
        <taxon>Micrococcales</taxon>
        <taxon>Micrococcaceae</taxon>
    </lineage>
</organism>
<evidence type="ECO:0000313" key="3">
    <source>
        <dbReference type="EMBL" id="HJF14507.1"/>
    </source>
</evidence>
<name>A0A921FP05_9MICC</name>
<dbReference type="AlphaFoldDB" id="A0A921FP05"/>
<reference evidence="3" key="2">
    <citation type="submission" date="2021-09" db="EMBL/GenBank/DDBJ databases">
        <authorList>
            <person name="Gilroy R."/>
        </authorList>
    </citation>
    <scope>NUCLEOTIDE SEQUENCE</scope>
    <source>
        <strain evidence="3">ChiHjej13B12-14962</strain>
    </source>
</reference>
<sequence>MKTLGGIGAMILGVVAILVSVGLQTIWAPPAVFNATTETTQDAPLTIITDGVDIDPDEAIEYTVKGDGEFTLMYGQLRDIEAWVGDAAHHRIDGVNTDVGRGEDPSVNITYVDGQAEVPNPVTSDLWLATQEVTDEVTQRWTRTDAGEWGLLIAVDGTAPAPADFSVSWVNVEPSSPLIVPLMIAGIALVLLGIALLIWRFVEFRRRAKRTSGRRAAQRGDYTGLTAADVMAGSESTTQTLSVEQIEAGEPVQDPQTDQATEVVAGLPLTEDDQLADEDELAIRGSTADKTSRVDEPADNTDPEDDHLDDDEDAPGGSAGPDHDPTTGQPPLSDAPEDHDHPEDTKDNGGFLRRTITALSATGLAIGLGVGPVHASSEAPAEDDISDQVDQNQLEEEGAAEDSDTFPIVVDAQFEQILEAVSTTTEQADADFDAEALTGRVAGHALRSRQDSYRNHTIDADYPSRIPVASDEILATWMDRDESFPRTIYAVTSDAEGSATQLLVLRQEDARSQYQLVQNAPFAPGAELPAGSLTDHSVVNMANDESTDLVMSPNAAVEALADYLTDPEAESADQIADNEWIEMIHEHQADLEETHRENDIDASVTRNLFEDSVTSVRLPNGSALVFGTMNSLESLTPQEEGATVDVTDLVQEVGEFPSSSREEQVRIRYREQFALLIPSDGEVSLAGYETVLSTVD</sequence>
<feature type="compositionally biased region" description="Acidic residues" evidence="1">
    <location>
        <begin position="297"/>
        <end position="314"/>
    </location>
</feature>
<dbReference type="EMBL" id="DYXC01000072">
    <property type="protein sequence ID" value="HJF14507.1"/>
    <property type="molecule type" value="Genomic_DNA"/>
</dbReference>
<feature type="compositionally biased region" description="Basic and acidic residues" evidence="1">
    <location>
        <begin position="336"/>
        <end position="347"/>
    </location>
</feature>
<comment type="caution">
    <text evidence="3">The sequence shown here is derived from an EMBL/GenBank/DDBJ whole genome shotgun (WGS) entry which is preliminary data.</text>
</comment>
<evidence type="ECO:0000256" key="2">
    <source>
        <dbReference type="SAM" id="Phobius"/>
    </source>
</evidence>
<protein>
    <submittedName>
        <fullName evidence="3">Uncharacterized protein</fullName>
    </submittedName>
</protein>
<gene>
    <name evidence="3" type="ORF">K8V32_06825</name>
</gene>
<keyword evidence="2" id="KW-0812">Transmembrane</keyword>
<keyword evidence="2" id="KW-0472">Membrane</keyword>
<feature type="transmembrane region" description="Helical" evidence="2">
    <location>
        <begin position="7"/>
        <end position="27"/>
    </location>
</feature>
<keyword evidence="2" id="KW-1133">Transmembrane helix</keyword>
<accession>A0A921FP05</accession>
<proteinExistence type="predicted"/>
<evidence type="ECO:0000256" key="1">
    <source>
        <dbReference type="SAM" id="MobiDB-lite"/>
    </source>
</evidence>
<dbReference type="Proteomes" id="UP000703315">
    <property type="component" value="Unassembled WGS sequence"/>
</dbReference>
<feature type="region of interest" description="Disordered" evidence="1">
    <location>
        <begin position="283"/>
        <end position="350"/>
    </location>
</feature>
<dbReference type="RefSeq" id="WP_303904820.1">
    <property type="nucleotide sequence ID" value="NZ_DYXC01000072.1"/>
</dbReference>